<keyword evidence="7" id="KW-0464">Manganese</keyword>
<dbReference type="HAMAP" id="MF_00047">
    <property type="entry name" value="Dala_Dala_lig"/>
    <property type="match status" value="1"/>
</dbReference>
<name>A0A7L4USI4_BALHA</name>
<feature type="binding site" evidence="7">
    <location>
        <position position="288"/>
    </location>
    <ligand>
        <name>Mg(2+)</name>
        <dbReference type="ChEBI" id="CHEBI:18420"/>
        <label>1</label>
    </ligand>
</feature>
<evidence type="ECO:0000256" key="8">
    <source>
        <dbReference type="PROSITE-ProRule" id="PRU00409"/>
    </source>
</evidence>
<dbReference type="InterPro" id="IPR016185">
    <property type="entry name" value="PreATP-grasp_dom_sf"/>
</dbReference>
<comment type="function">
    <text evidence="5">Cell wall formation.</text>
</comment>
<dbReference type="PROSITE" id="PS50975">
    <property type="entry name" value="ATP_GRASP"/>
    <property type="match status" value="1"/>
</dbReference>
<evidence type="ECO:0000256" key="7">
    <source>
        <dbReference type="PIRSR" id="PIRSR039102-3"/>
    </source>
</evidence>
<dbReference type="GO" id="GO:0005524">
    <property type="term" value="F:ATP binding"/>
    <property type="evidence" value="ECO:0007669"/>
    <property type="project" value="UniProtKB-UniRule"/>
</dbReference>
<dbReference type="GO" id="GO:0005737">
    <property type="term" value="C:cytoplasm"/>
    <property type="evidence" value="ECO:0007669"/>
    <property type="project" value="UniProtKB-SubCell"/>
</dbReference>
<feature type="active site" evidence="6">
    <location>
        <position position="15"/>
    </location>
</feature>
<feature type="binding site" evidence="7">
    <location>
        <position position="288"/>
    </location>
    <ligand>
        <name>Mg(2+)</name>
        <dbReference type="ChEBI" id="CHEBI:18420"/>
        <label>2</label>
    </ligand>
</feature>
<dbReference type="NCBIfam" id="NF002527">
    <property type="entry name" value="PRK01966.1-3"/>
    <property type="match status" value="1"/>
</dbReference>
<evidence type="ECO:0000256" key="1">
    <source>
        <dbReference type="ARBA" id="ARBA00010871"/>
    </source>
</evidence>
<dbReference type="GO" id="GO:0008716">
    <property type="term" value="F:D-alanine-D-alanine ligase activity"/>
    <property type="evidence" value="ECO:0007669"/>
    <property type="project" value="UniProtKB-UniRule"/>
</dbReference>
<dbReference type="InterPro" id="IPR011127">
    <property type="entry name" value="Dala_Dala_lig_N"/>
</dbReference>
<feature type="binding site" evidence="7">
    <location>
        <position position="276"/>
    </location>
    <ligand>
        <name>Mg(2+)</name>
        <dbReference type="ChEBI" id="CHEBI:18420"/>
        <label>1</label>
    </ligand>
</feature>
<keyword evidence="5" id="KW-0963">Cytoplasm</keyword>
<evidence type="ECO:0000256" key="5">
    <source>
        <dbReference type="HAMAP-Rule" id="MF_00047"/>
    </source>
</evidence>
<dbReference type="SUPFAM" id="SSF56059">
    <property type="entry name" value="Glutathione synthetase ATP-binding domain-like"/>
    <property type="match status" value="1"/>
</dbReference>
<dbReference type="Pfam" id="PF07478">
    <property type="entry name" value="Dala_Dala_lig_C"/>
    <property type="match status" value="1"/>
</dbReference>
<dbReference type="InterPro" id="IPR005905">
    <property type="entry name" value="D_ala_D_ala"/>
</dbReference>
<dbReference type="Gene3D" id="3.30.1490.20">
    <property type="entry name" value="ATP-grasp fold, A domain"/>
    <property type="match status" value="1"/>
</dbReference>
<feature type="domain" description="ATP-grasp" evidence="9">
    <location>
        <begin position="120"/>
        <end position="321"/>
    </location>
</feature>
<comment type="similarity">
    <text evidence="1 5">Belongs to the D-alanine--D-alanine ligase family.</text>
</comment>
<dbReference type="GO" id="GO:0008360">
    <property type="term" value="P:regulation of cell shape"/>
    <property type="evidence" value="ECO:0007669"/>
    <property type="project" value="UniProtKB-KW"/>
</dbReference>
<dbReference type="InterPro" id="IPR013815">
    <property type="entry name" value="ATP_grasp_subdomain_1"/>
</dbReference>
<comment type="caution">
    <text evidence="10">The sequence shown here is derived from an EMBL/GenBank/DDBJ whole genome shotgun (WGS) entry which is preliminary data.</text>
</comment>
<dbReference type="AlphaFoldDB" id="A0A7L4USI4"/>
<dbReference type="InterPro" id="IPR011095">
    <property type="entry name" value="Dala_Dala_lig_C"/>
</dbReference>
<dbReference type="GO" id="GO:0009252">
    <property type="term" value="P:peptidoglycan biosynthetic process"/>
    <property type="evidence" value="ECO:0007669"/>
    <property type="project" value="UniProtKB-UniRule"/>
</dbReference>
<dbReference type="EC" id="6.3.2.4" evidence="5"/>
<dbReference type="SUPFAM" id="SSF52440">
    <property type="entry name" value="PreATP-grasp domain"/>
    <property type="match status" value="1"/>
</dbReference>
<evidence type="ECO:0000313" key="11">
    <source>
        <dbReference type="Proteomes" id="UP000251835"/>
    </source>
</evidence>
<evidence type="ECO:0000313" key="10">
    <source>
        <dbReference type="EMBL" id="PVX52472.1"/>
    </source>
</evidence>
<dbReference type="PANTHER" id="PTHR23132">
    <property type="entry name" value="D-ALANINE--D-ALANINE LIGASE"/>
    <property type="match status" value="1"/>
</dbReference>
<evidence type="ECO:0000256" key="4">
    <source>
        <dbReference type="ARBA" id="ARBA00023316"/>
    </source>
</evidence>
<dbReference type="InterPro" id="IPR011761">
    <property type="entry name" value="ATP-grasp"/>
</dbReference>
<keyword evidence="2 5" id="KW-0436">Ligase</keyword>
<keyword evidence="8" id="KW-0067">ATP-binding</keyword>
<keyword evidence="7" id="KW-0460">Magnesium</keyword>
<dbReference type="GO" id="GO:0046872">
    <property type="term" value="F:metal ion binding"/>
    <property type="evidence" value="ECO:0007669"/>
    <property type="project" value="UniProtKB-KW"/>
</dbReference>
<dbReference type="NCBIfam" id="NF002378">
    <property type="entry name" value="PRK01372.1"/>
    <property type="match status" value="1"/>
</dbReference>
<keyword evidence="5" id="KW-0573">Peptidoglycan synthesis</keyword>
<proteinExistence type="inferred from homology"/>
<dbReference type="EMBL" id="QENZ01000003">
    <property type="protein sequence ID" value="PVX52472.1"/>
    <property type="molecule type" value="Genomic_DNA"/>
</dbReference>
<organism evidence="10 11">
    <name type="scientific">Balneicella halophila</name>
    <dbReference type="NCBI Taxonomy" id="1537566"/>
    <lineage>
        <taxon>Bacteria</taxon>
        <taxon>Pseudomonadati</taxon>
        <taxon>Bacteroidota</taxon>
        <taxon>Bacteroidia</taxon>
        <taxon>Bacteroidales</taxon>
        <taxon>Balneicellaceae</taxon>
        <taxon>Balneicella</taxon>
    </lineage>
</organism>
<dbReference type="RefSeq" id="WP_116496000.1">
    <property type="nucleotide sequence ID" value="NZ_QENZ01000003.1"/>
</dbReference>
<feature type="active site" evidence="6">
    <location>
        <position position="299"/>
    </location>
</feature>
<feature type="active site" evidence="6">
    <location>
        <position position="165"/>
    </location>
</feature>
<comment type="cofactor">
    <cofactor evidence="7">
        <name>Mg(2+)</name>
        <dbReference type="ChEBI" id="CHEBI:18420"/>
    </cofactor>
    <cofactor evidence="7">
        <name>Mn(2+)</name>
        <dbReference type="ChEBI" id="CHEBI:29035"/>
    </cofactor>
    <text evidence="7">Binds 2 magnesium or manganese ions per subunit.</text>
</comment>
<reference evidence="10 11" key="1">
    <citation type="submission" date="2018-05" db="EMBL/GenBank/DDBJ databases">
        <title>Genomic Encyclopedia of Type Strains, Phase IV (KMG-IV): sequencing the most valuable type-strain genomes for metagenomic binning, comparative biology and taxonomic classification.</title>
        <authorList>
            <person name="Goeker M."/>
        </authorList>
    </citation>
    <scope>NUCLEOTIDE SEQUENCE [LARGE SCALE GENOMIC DNA]</scope>
    <source>
        <strain evidence="10 11">DSM 28579</strain>
    </source>
</reference>
<dbReference type="OrthoDB" id="9813261at2"/>
<comment type="subcellular location">
    <subcellularLocation>
        <location evidence="5">Cytoplasm</location>
    </subcellularLocation>
</comment>
<dbReference type="Gene3D" id="3.30.470.20">
    <property type="entry name" value="ATP-grasp fold, B domain"/>
    <property type="match status" value="1"/>
</dbReference>
<keyword evidence="8" id="KW-0547">Nucleotide-binding</keyword>
<keyword evidence="5" id="KW-0133">Cell shape</keyword>
<feature type="binding site" evidence="7">
    <location>
        <position position="290"/>
    </location>
    <ligand>
        <name>Mg(2+)</name>
        <dbReference type="ChEBI" id="CHEBI:18420"/>
        <label>2</label>
    </ligand>
</feature>
<dbReference type="PIRSF" id="PIRSF039102">
    <property type="entry name" value="Ddl/VanB"/>
    <property type="match status" value="1"/>
</dbReference>
<dbReference type="Gene3D" id="3.40.50.20">
    <property type="match status" value="1"/>
</dbReference>
<evidence type="ECO:0000256" key="6">
    <source>
        <dbReference type="PIRSR" id="PIRSR039102-1"/>
    </source>
</evidence>
<comment type="catalytic activity">
    <reaction evidence="5">
        <text>2 D-alanine + ATP = D-alanyl-D-alanine + ADP + phosphate + H(+)</text>
        <dbReference type="Rhea" id="RHEA:11224"/>
        <dbReference type="ChEBI" id="CHEBI:15378"/>
        <dbReference type="ChEBI" id="CHEBI:30616"/>
        <dbReference type="ChEBI" id="CHEBI:43474"/>
        <dbReference type="ChEBI" id="CHEBI:57416"/>
        <dbReference type="ChEBI" id="CHEBI:57822"/>
        <dbReference type="ChEBI" id="CHEBI:456216"/>
        <dbReference type="EC" id="6.3.2.4"/>
    </reaction>
</comment>
<evidence type="ECO:0000256" key="3">
    <source>
        <dbReference type="ARBA" id="ARBA00022723"/>
    </source>
</evidence>
<keyword evidence="3 7" id="KW-0479">Metal-binding</keyword>
<protein>
    <recommendedName>
        <fullName evidence="5">D-alanine--D-alanine ligase</fullName>
        <ecNumber evidence="5">6.3.2.4</ecNumber>
    </recommendedName>
    <alternativeName>
        <fullName evidence="5">D-Ala-D-Ala ligase</fullName>
    </alternativeName>
    <alternativeName>
        <fullName evidence="5">D-alanylalanine synthetase</fullName>
    </alternativeName>
</protein>
<dbReference type="GO" id="GO:0071555">
    <property type="term" value="P:cell wall organization"/>
    <property type="evidence" value="ECO:0007669"/>
    <property type="project" value="UniProtKB-KW"/>
</dbReference>
<keyword evidence="11" id="KW-1185">Reference proteome</keyword>
<dbReference type="Proteomes" id="UP000251835">
    <property type="component" value="Unassembled WGS sequence"/>
</dbReference>
<sequence length="321" mass="35886">MKKNIAVVAGGYSSERQVSLWTAENIMNALDKSLYNPYLVLIDKDRWYLQAGHTEHDINKNNFSVSLSDYILKFDYAFIAIHGTPAEDGLLQGYFDILGIPYSASGVMESSLSFNKFAYNHFIKSFDVVNIAKSVLVLENTAYNVDEIIETTGLPCFVKPNQQGSSFGIAKVTRKDDLSPAITKAFEQDNAVIIEEFITGTEVTNGVIKLNGEVKALPITEVVSKNDLFDFQAKYDPDFADEITPARISDELTKQIQETTEKIYKISGFKGIVRIDYIIRDNDIYMLEANTIPGMTSNSFIPKQLAYEGKEMSDILSQLIG</sequence>
<dbReference type="NCBIfam" id="TIGR01205">
    <property type="entry name" value="D_ala_D_alaTIGR"/>
    <property type="match status" value="1"/>
</dbReference>
<keyword evidence="4 5" id="KW-0961">Cell wall biogenesis/degradation</keyword>
<dbReference type="UniPathway" id="UPA00219"/>
<evidence type="ECO:0000259" key="9">
    <source>
        <dbReference type="PROSITE" id="PS50975"/>
    </source>
</evidence>
<accession>A0A7L4USI4</accession>
<evidence type="ECO:0000256" key="2">
    <source>
        <dbReference type="ARBA" id="ARBA00022598"/>
    </source>
</evidence>
<dbReference type="Pfam" id="PF01820">
    <property type="entry name" value="Dala_Dala_lig_N"/>
    <property type="match status" value="1"/>
</dbReference>
<gene>
    <name evidence="5" type="primary">ddl</name>
    <name evidence="10" type="ORF">C7377_0790</name>
</gene>
<dbReference type="PANTHER" id="PTHR23132:SF23">
    <property type="entry name" value="D-ALANINE--D-ALANINE LIGASE B"/>
    <property type="match status" value="1"/>
</dbReference>
<comment type="pathway">
    <text evidence="5">Cell wall biogenesis; peptidoglycan biosynthesis.</text>
</comment>